<dbReference type="RefSeq" id="WP_263710477.1">
    <property type="nucleotide sequence ID" value="NZ_JAOWKX010000001.1"/>
</dbReference>
<dbReference type="InterPro" id="IPR003856">
    <property type="entry name" value="LPS_length_determ_N"/>
</dbReference>
<dbReference type="EMBL" id="JAOWKX010000001">
    <property type="protein sequence ID" value="MCV2883278.1"/>
    <property type="molecule type" value="Genomic_DNA"/>
</dbReference>
<gene>
    <name evidence="9" type="ORF">OE749_01035</name>
</gene>
<keyword evidence="10" id="KW-1185">Reference proteome</keyword>
<feature type="domain" description="Tyrosine-protein kinase G-rich" evidence="8">
    <location>
        <begin position="242"/>
        <end position="302"/>
    </location>
</feature>
<dbReference type="PANTHER" id="PTHR32309:SF13">
    <property type="entry name" value="FERRIC ENTEROBACTIN TRANSPORT PROTEIN FEPE"/>
    <property type="match status" value="1"/>
</dbReference>
<organism evidence="9 10">
    <name type="scientific">Fluctibacter corallii</name>
    <dbReference type="NCBI Taxonomy" id="2984329"/>
    <lineage>
        <taxon>Bacteria</taxon>
        <taxon>Pseudomonadati</taxon>
        <taxon>Pseudomonadota</taxon>
        <taxon>Gammaproteobacteria</taxon>
        <taxon>Alteromonadales</taxon>
        <taxon>Alteromonadaceae</taxon>
        <taxon>Fluctibacter</taxon>
    </lineage>
</organism>
<evidence type="ECO:0000256" key="3">
    <source>
        <dbReference type="ARBA" id="ARBA00022692"/>
    </source>
</evidence>
<feature type="transmembrane region" description="Helical" evidence="6">
    <location>
        <begin position="282"/>
        <end position="306"/>
    </location>
</feature>
<dbReference type="PANTHER" id="PTHR32309">
    <property type="entry name" value="TYROSINE-PROTEIN KINASE"/>
    <property type="match status" value="1"/>
</dbReference>
<dbReference type="Pfam" id="PF02706">
    <property type="entry name" value="Wzz"/>
    <property type="match status" value="1"/>
</dbReference>
<evidence type="ECO:0000256" key="1">
    <source>
        <dbReference type="ARBA" id="ARBA00004651"/>
    </source>
</evidence>
<proteinExistence type="predicted"/>
<sequence length="312" mass="35375">MDKNTNKELNAVEELAELIGVVWKQKWIVIIVTVMFAVGSIFYALSLPNKFTSSALVQINEAESSNILNALGGQLGGLASLAGVDINSKNNFSNIVMETIQSRTFIAKFVEQENIKQYLFAAQTWDPVTNAMTFNPSVYDTQSDTWVREIDERSLKKPEPSLLESYEQFMEIFSVDQDAMTGLVTIKVEFINPHLAQQWTQGLIELLNAELRAKEIREKTAYIEYLTKKIENINNVEIKAIFFELIEEELKRKLLAEVEEEFALKVIDPAVSPEMKSSPRRALIVVLATMFGGLLSVIGVLALHYFRVFRRI</sequence>
<comment type="subcellular location">
    <subcellularLocation>
        <location evidence="1">Cell membrane</location>
        <topology evidence="1">Multi-pass membrane protein</topology>
    </subcellularLocation>
</comment>
<comment type="caution">
    <text evidence="9">The sequence shown here is derived from an EMBL/GenBank/DDBJ whole genome shotgun (WGS) entry which is preliminary data.</text>
</comment>
<dbReference type="Pfam" id="PF13807">
    <property type="entry name" value="GNVR"/>
    <property type="match status" value="1"/>
</dbReference>
<evidence type="ECO:0000313" key="10">
    <source>
        <dbReference type="Proteomes" id="UP001652504"/>
    </source>
</evidence>
<evidence type="ECO:0000259" key="8">
    <source>
        <dbReference type="Pfam" id="PF13807"/>
    </source>
</evidence>
<name>A0ABT3A3M1_9ALTE</name>
<keyword evidence="5 6" id="KW-0472">Membrane</keyword>
<evidence type="ECO:0000256" key="5">
    <source>
        <dbReference type="ARBA" id="ARBA00023136"/>
    </source>
</evidence>
<feature type="transmembrane region" description="Helical" evidence="6">
    <location>
        <begin position="27"/>
        <end position="45"/>
    </location>
</feature>
<evidence type="ECO:0000259" key="7">
    <source>
        <dbReference type="Pfam" id="PF02706"/>
    </source>
</evidence>
<evidence type="ECO:0000256" key="2">
    <source>
        <dbReference type="ARBA" id="ARBA00022475"/>
    </source>
</evidence>
<evidence type="ECO:0000256" key="4">
    <source>
        <dbReference type="ARBA" id="ARBA00022989"/>
    </source>
</evidence>
<keyword evidence="4 6" id="KW-1133">Transmembrane helix</keyword>
<dbReference type="Proteomes" id="UP001652504">
    <property type="component" value="Unassembled WGS sequence"/>
</dbReference>
<keyword evidence="3 6" id="KW-0812">Transmembrane</keyword>
<dbReference type="InterPro" id="IPR032807">
    <property type="entry name" value="GNVR"/>
</dbReference>
<feature type="domain" description="Polysaccharide chain length determinant N-terminal" evidence="7">
    <location>
        <begin position="15"/>
        <end position="112"/>
    </location>
</feature>
<accession>A0ABT3A3M1</accession>
<evidence type="ECO:0000256" key="6">
    <source>
        <dbReference type="SAM" id="Phobius"/>
    </source>
</evidence>
<evidence type="ECO:0000313" key="9">
    <source>
        <dbReference type="EMBL" id="MCV2883278.1"/>
    </source>
</evidence>
<dbReference type="InterPro" id="IPR050445">
    <property type="entry name" value="Bact_polysacc_biosynth/exp"/>
</dbReference>
<reference evidence="9 10" key="1">
    <citation type="submission" date="2022-10" db="EMBL/GenBank/DDBJ databases">
        <title>Aestuariibacter sp. AA17 isolated from Montipora capitata coral fragment.</title>
        <authorList>
            <person name="Emsley S.A."/>
            <person name="Pfannmuller K.M."/>
            <person name="Loughran R.M."/>
            <person name="Shlafstein M."/>
            <person name="Papke E."/>
            <person name="Saw J.H."/>
            <person name="Ushijima B."/>
            <person name="Videau P."/>
        </authorList>
    </citation>
    <scope>NUCLEOTIDE SEQUENCE [LARGE SCALE GENOMIC DNA]</scope>
    <source>
        <strain evidence="9 10">AA17</strain>
    </source>
</reference>
<keyword evidence="2" id="KW-1003">Cell membrane</keyword>
<protein>
    <submittedName>
        <fullName evidence="9">Wzz/FepE/Etk N-terminal domain-containing protein</fullName>
    </submittedName>
</protein>